<evidence type="ECO:0000259" key="1">
    <source>
        <dbReference type="PROSITE" id="PS51819"/>
    </source>
</evidence>
<keyword evidence="3" id="KW-1185">Reference proteome</keyword>
<name>A0A9W6L5T3_9PSEU</name>
<dbReference type="InterPro" id="IPR004360">
    <property type="entry name" value="Glyas_Fos-R_dOase_dom"/>
</dbReference>
<dbReference type="PANTHER" id="PTHR36503:SF2">
    <property type="entry name" value="BLR2408 PROTEIN"/>
    <property type="match status" value="1"/>
</dbReference>
<reference evidence="2" key="1">
    <citation type="journal article" date="2014" name="Int. J. Syst. Evol. Microbiol.">
        <title>Complete genome sequence of Corynebacterium casei LMG S-19264T (=DSM 44701T), isolated from a smear-ripened cheese.</title>
        <authorList>
            <consortium name="US DOE Joint Genome Institute (JGI-PGF)"/>
            <person name="Walter F."/>
            <person name="Albersmeier A."/>
            <person name="Kalinowski J."/>
            <person name="Ruckert C."/>
        </authorList>
    </citation>
    <scope>NUCLEOTIDE SEQUENCE</scope>
    <source>
        <strain evidence="2">VKM Ac-1069</strain>
    </source>
</reference>
<gene>
    <name evidence="2" type="ORF">GCM10017577_52920</name>
</gene>
<evidence type="ECO:0000313" key="3">
    <source>
        <dbReference type="Proteomes" id="UP001143463"/>
    </source>
</evidence>
<dbReference type="PROSITE" id="PS51819">
    <property type="entry name" value="VOC"/>
    <property type="match status" value="1"/>
</dbReference>
<dbReference type="EMBL" id="BSFQ01000028">
    <property type="protein sequence ID" value="GLL14146.1"/>
    <property type="molecule type" value="Genomic_DNA"/>
</dbReference>
<dbReference type="RefSeq" id="WP_037050787.1">
    <property type="nucleotide sequence ID" value="NZ_BAAAUZ010000024.1"/>
</dbReference>
<accession>A0A9W6L5T3</accession>
<comment type="caution">
    <text evidence="2">The sequence shown here is derived from an EMBL/GenBank/DDBJ whole genome shotgun (WGS) entry which is preliminary data.</text>
</comment>
<protein>
    <submittedName>
        <fullName evidence="2">Glyoxalase</fullName>
    </submittedName>
</protein>
<dbReference type="Proteomes" id="UP001143463">
    <property type="component" value="Unassembled WGS sequence"/>
</dbReference>
<dbReference type="Gene3D" id="3.10.180.10">
    <property type="entry name" value="2,3-Dihydroxybiphenyl 1,2-Dioxygenase, domain 1"/>
    <property type="match status" value="1"/>
</dbReference>
<dbReference type="InterPro" id="IPR029068">
    <property type="entry name" value="Glyas_Bleomycin-R_OHBP_Dase"/>
</dbReference>
<dbReference type="AlphaFoldDB" id="A0A9W6L5T3"/>
<organism evidence="2 3">
    <name type="scientific">Pseudonocardia halophobica</name>
    <dbReference type="NCBI Taxonomy" id="29401"/>
    <lineage>
        <taxon>Bacteria</taxon>
        <taxon>Bacillati</taxon>
        <taxon>Actinomycetota</taxon>
        <taxon>Actinomycetes</taxon>
        <taxon>Pseudonocardiales</taxon>
        <taxon>Pseudonocardiaceae</taxon>
        <taxon>Pseudonocardia</taxon>
    </lineage>
</organism>
<evidence type="ECO:0000313" key="2">
    <source>
        <dbReference type="EMBL" id="GLL14146.1"/>
    </source>
</evidence>
<dbReference type="SUPFAM" id="SSF54593">
    <property type="entry name" value="Glyoxalase/Bleomycin resistance protein/Dihydroxybiphenyl dioxygenase"/>
    <property type="match status" value="1"/>
</dbReference>
<dbReference type="InterPro" id="IPR037523">
    <property type="entry name" value="VOC_core"/>
</dbReference>
<sequence length="134" mass="14266">MATTQIFVNLPITDLATTRAFWTALGYTFNPDFSGDESLALEIGPGISAMLLSHSHFGGFTVKPIADGSATEAILALGVDSRDEVDRLADAALANGGAKAQDPQDHGFMYGRSFLDPDGHHWEVVWMDPDAGQG</sequence>
<dbReference type="PANTHER" id="PTHR36503">
    <property type="entry name" value="BLR2520 PROTEIN"/>
    <property type="match status" value="1"/>
</dbReference>
<dbReference type="Pfam" id="PF00903">
    <property type="entry name" value="Glyoxalase"/>
    <property type="match status" value="1"/>
</dbReference>
<proteinExistence type="predicted"/>
<reference evidence="2" key="2">
    <citation type="submission" date="2023-01" db="EMBL/GenBank/DDBJ databases">
        <authorList>
            <person name="Sun Q."/>
            <person name="Evtushenko L."/>
        </authorList>
    </citation>
    <scope>NUCLEOTIDE SEQUENCE</scope>
    <source>
        <strain evidence="2">VKM Ac-1069</strain>
    </source>
</reference>
<feature type="domain" description="VOC" evidence="1">
    <location>
        <begin position="4"/>
        <end position="127"/>
    </location>
</feature>